<reference evidence="2 4" key="1">
    <citation type="journal article" date="2016" name="Front. Microbiol.">
        <title>High-Level Heat Resistance of Spores of Bacillus amyloliquefaciens and Bacillus licheniformis Results from the Presence of a spoVA Operon in a Tn1546 Transposon.</title>
        <authorList>
            <person name="Berendsen E.M."/>
            <person name="Koning R.A."/>
            <person name="Boekhorst J."/>
            <person name="de Jong A."/>
            <person name="Kuipers O.P."/>
            <person name="Wells-Bennik M.H."/>
        </authorList>
    </citation>
    <scope>NUCLEOTIDE SEQUENCE [LARGE SCALE GENOMIC DNA]</scope>
    <source>
        <strain evidence="2 4">B4121</strain>
    </source>
</reference>
<protein>
    <submittedName>
        <fullName evidence="2">Uncharacterized protein</fullName>
    </submittedName>
</protein>
<name>A0A6I7TTZ9_9BACI</name>
<keyword evidence="1" id="KW-0812">Transmembrane</keyword>
<gene>
    <name evidence="2" type="ORF">B4121_3892</name>
    <name evidence="3" type="ORF">CHCC15381_1179</name>
</gene>
<keyword evidence="1" id="KW-0472">Membrane</keyword>
<reference evidence="3 5" key="2">
    <citation type="submission" date="2019-06" db="EMBL/GenBank/DDBJ databases">
        <title>Genome sequence analysis of &gt;100 Bacillus licheniformis strains suggests intrinsic resistance to this species.</title>
        <authorList>
            <person name="Wels M."/>
            <person name="Siezen R.J."/>
            <person name="Johansen E."/>
            <person name="Stuer-Lauridsen B."/>
            <person name="Bjerre K."/>
            <person name="Nielsen B.K.K."/>
        </authorList>
    </citation>
    <scope>NUCLEOTIDE SEQUENCE [LARGE SCALE GENOMIC DNA]</scope>
    <source>
        <strain evidence="3 5">BAC-15381</strain>
    </source>
</reference>
<dbReference type="Proteomes" id="UP000185604">
    <property type="component" value="Unassembled WGS sequence"/>
</dbReference>
<evidence type="ECO:0000313" key="5">
    <source>
        <dbReference type="Proteomes" id="UP000429980"/>
    </source>
</evidence>
<keyword evidence="5" id="KW-1185">Reference proteome</keyword>
<feature type="transmembrane region" description="Helical" evidence="1">
    <location>
        <begin position="20"/>
        <end position="37"/>
    </location>
</feature>
<evidence type="ECO:0000313" key="4">
    <source>
        <dbReference type="Proteomes" id="UP000185604"/>
    </source>
</evidence>
<organism evidence="2 4">
    <name type="scientific">Bacillus paralicheniformis</name>
    <dbReference type="NCBI Taxonomy" id="1648923"/>
    <lineage>
        <taxon>Bacteria</taxon>
        <taxon>Bacillati</taxon>
        <taxon>Bacillota</taxon>
        <taxon>Bacilli</taxon>
        <taxon>Bacillales</taxon>
        <taxon>Bacillaceae</taxon>
        <taxon>Bacillus</taxon>
    </lineage>
</organism>
<dbReference type="EMBL" id="LKPO01000026">
    <property type="protein sequence ID" value="OLF87440.1"/>
    <property type="molecule type" value="Genomic_DNA"/>
</dbReference>
<evidence type="ECO:0000256" key="1">
    <source>
        <dbReference type="SAM" id="Phobius"/>
    </source>
</evidence>
<keyword evidence="1" id="KW-1133">Transmembrane helix</keyword>
<sequence>MDLRRDEGALIGVLFLFKSNNILFSVFTTLIVFGLHLK</sequence>
<evidence type="ECO:0000313" key="3">
    <source>
        <dbReference type="EMBL" id="TWL32957.1"/>
    </source>
</evidence>
<dbReference type="AlphaFoldDB" id="A0A6I7TTZ9"/>
<accession>A0A6I7TTZ9</accession>
<comment type="caution">
    <text evidence="2">The sequence shown here is derived from an EMBL/GenBank/DDBJ whole genome shotgun (WGS) entry which is preliminary data.</text>
</comment>
<dbReference type="Proteomes" id="UP000429980">
    <property type="component" value="Unassembled WGS sequence"/>
</dbReference>
<proteinExistence type="predicted"/>
<evidence type="ECO:0000313" key="2">
    <source>
        <dbReference type="EMBL" id="OLF87440.1"/>
    </source>
</evidence>
<dbReference type="EMBL" id="NILF01000069">
    <property type="protein sequence ID" value="TWL32957.1"/>
    <property type="molecule type" value="Genomic_DNA"/>
</dbReference>